<dbReference type="Pfam" id="PF07291">
    <property type="entry name" value="MauE"/>
    <property type="match status" value="1"/>
</dbReference>
<evidence type="ECO:0000259" key="9">
    <source>
        <dbReference type="Pfam" id="PF07291"/>
    </source>
</evidence>
<comment type="function">
    <text evidence="1">May be specifically involved in the processing, transport, and/or maturation of the MADH beta-subunit.</text>
</comment>
<sequence>MAALLTNTLSLFMLFIFLRALLHKVSDFTEFQGFVADYRLLPHTLVTPASVLLLVLEALIVIGLLFNPSRAFALYLAAALLSLYAAAMGVNLLRGRTRVECGCGGIPQPLHHSLVLRNAILVIAALTAVAWLQPLSGLDQAAVVFPAALVTLLLFVLLEQINSNRLRIPPPSRLS</sequence>
<name>K0CAH4_ALCDB</name>
<keyword evidence="11" id="KW-1185">Reference proteome</keyword>
<keyword evidence="5 8" id="KW-0812">Transmembrane</keyword>
<feature type="domain" description="Methylamine utilisation protein MauE" evidence="9">
    <location>
        <begin position="5"/>
        <end position="129"/>
    </location>
</feature>
<dbReference type="AlphaFoldDB" id="K0CAH4"/>
<evidence type="ECO:0000256" key="5">
    <source>
        <dbReference type="ARBA" id="ARBA00022692"/>
    </source>
</evidence>
<evidence type="ECO:0000256" key="2">
    <source>
        <dbReference type="ARBA" id="ARBA00004141"/>
    </source>
</evidence>
<accession>K0CAH4</accession>
<evidence type="ECO:0000256" key="4">
    <source>
        <dbReference type="ARBA" id="ARBA00019078"/>
    </source>
</evidence>
<proteinExistence type="predicted"/>
<evidence type="ECO:0000256" key="8">
    <source>
        <dbReference type="SAM" id="Phobius"/>
    </source>
</evidence>
<dbReference type="STRING" id="930169.B5T_00163"/>
<evidence type="ECO:0000313" key="11">
    <source>
        <dbReference type="Proteomes" id="UP000006286"/>
    </source>
</evidence>
<dbReference type="GO" id="GO:0030416">
    <property type="term" value="P:methylamine metabolic process"/>
    <property type="evidence" value="ECO:0007669"/>
    <property type="project" value="InterPro"/>
</dbReference>
<feature type="transmembrane region" description="Helical" evidence="8">
    <location>
        <begin position="138"/>
        <end position="158"/>
    </location>
</feature>
<comment type="pathway">
    <text evidence="3">One-carbon metabolism; methylamine degradation.</text>
</comment>
<dbReference type="KEGG" id="adi:B5T_00163"/>
<dbReference type="OrthoDB" id="4462029at2"/>
<dbReference type="EMBL" id="CP003466">
    <property type="protein sequence ID" value="AFT68451.1"/>
    <property type="molecule type" value="Genomic_DNA"/>
</dbReference>
<organism evidence="10 11">
    <name type="scientific">Alcanivorax dieselolei (strain DSM 16502 / CGMCC 1.3690 / MCCC 1A00001 / B-5)</name>
    <name type="common">Alloalcanivorax dieselolei</name>
    <dbReference type="NCBI Taxonomy" id="930169"/>
    <lineage>
        <taxon>Bacteria</taxon>
        <taxon>Pseudomonadati</taxon>
        <taxon>Pseudomonadota</taxon>
        <taxon>Gammaproteobacteria</taxon>
        <taxon>Oceanospirillales</taxon>
        <taxon>Alcanivoracaceae</taxon>
        <taxon>Alloalcanivorax</taxon>
    </lineage>
</organism>
<keyword evidence="7 8" id="KW-0472">Membrane</keyword>
<dbReference type="UniPathway" id="UPA00895"/>
<dbReference type="eggNOG" id="ENOG50315I4">
    <property type="taxonomic scope" value="Bacteria"/>
</dbReference>
<evidence type="ECO:0000256" key="7">
    <source>
        <dbReference type="ARBA" id="ARBA00023136"/>
    </source>
</evidence>
<dbReference type="InterPro" id="IPR009908">
    <property type="entry name" value="Methylamine_util_MauE"/>
</dbReference>
<evidence type="ECO:0000256" key="6">
    <source>
        <dbReference type="ARBA" id="ARBA00022989"/>
    </source>
</evidence>
<comment type="subcellular location">
    <subcellularLocation>
        <location evidence="2">Membrane</location>
        <topology evidence="2">Multi-pass membrane protein</topology>
    </subcellularLocation>
</comment>
<evidence type="ECO:0000256" key="1">
    <source>
        <dbReference type="ARBA" id="ARBA00003475"/>
    </source>
</evidence>
<dbReference type="Proteomes" id="UP000006286">
    <property type="component" value="Chromosome"/>
</dbReference>
<gene>
    <name evidence="10" type="ordered locus">B5T_00163</name>
</gene>
<evidence type="ECO:0000256" key="3">
    <source>
        <dbReference type="ARBA" id="ARBA00004856"/>
    </source>
</evidence>
<feature type="transmembrane region" description="Helical" evidence="8">
    <location>
        <begin position="6"/>
        <end position="22"/>
    </location>
</feature>
<keyword evidence="6 8" id="KW-1133">Transmembrane helix</keyword>
<feature type="transmembrane region" description="Helical" evidence="8">
    <location>
        <begin position="72"/>
        <end position="93"/>
    </location>
</feature>
<protein>
    <recommendedName>
        <fullName evidence="4">Methylamine utilization protein MauE</fullName>
    </recommendedName>
</protein>
<dbReference type="GO" id="GO:0016020">
    <property type="term" value="C:membrane"/>
    <property type="evidence" value="ECO:0007669"/>
    <property type="project" value="UniProtKB-SubCell"/>
</dbReference>
<dbReference type="RefSeq" id="WP_014992532.1">
    <property type="nucleotide sequence ID" value="NC_018691.1"/>
</dbReference>
<reference evidence="10 11" key="1">
    <citation type="journal article" date="2012" name="J. Bacteriol.">
        <title>Complete genome sequence of Alcanivorax dieselolei type strain B5.</title>
        <authorList>
            <person name="Lai Q."/>
            <person name="Li W."/>
            <person name="Shao Z."/>
        </authorList>
    </citation>
    <scope>NUCLEOTIDE SEQUENCE [LARGE SCALE GENOMIC DNA]</scope>
    <source>
        <strain evidence="11">DSM 16502 / CGMCC 1.3690 / B-5</strain>
    </source>
</reference>
<dbReference type="HOGENOM" id="CLU_101331_2_1_6"/>
<dbReference type="PATRIC" id="fig|930169.3.peg.162"/>
<evidence type="ECO:0000313" key="10">
    <source>
        <dbReference type="EMBL" id="AFT68451.1"/>
    </source>
</evidence>
<feature type="transmembrane region" description="Helical" evidence="8">
    <location>
        <begin position="43"/>
        <end position="66"/>
    </location>
</feature>
<feature type="transmembrane region" description="Helical" evidence="8">
    <location>
        <begin position="114"/>
        <end position="132"/>
    </location>
</feature>